<dbReference type="Pfam" id="PF06224">
    <property type="entry name" value="AlkZ-like"/>
    <property type="match status" value="1"/>
</dbReference>
<dbReference type="RefSeq" id="WP_114468559.1">
    <property type="nucleotide sequence ID" value="NZ_QPJK01000004.1"/>
</dbReference>
<dbReference type="InterPro" id="IPR009351">
    <property type="entry name" value="AlkZ-like"/>
</dbReference>
<accession>A0A368XTK0</accession>
<comment type="caution">
    <text evidence="1">The sequence shown here is derived from an EMBL/GenBank/DDBJ whole genome shotgun (WGS) entry which is preliminary data.</text>
</comment>
<dbReference type="AlphaFoldDB" id="A0A368XTK0"/>
<sequence length="366" mass="41133">MPTAPTLEQLRRHAIARTLFTPTTLPRAIARLGFVQADPIRAPARAQDLTLRHRVRDYRAGDLERRYARLGIEEDFFVNYGFLPRAHADLMHPRQAREVWTPERARQAAAVLEFVRARGAVHPREVEAEFAHGKTRNWFGGSSNASTQLLDAMHYRGQLRVLRRDGGTRVYAVRSAGLAAADAQAVAARMDALIDLTVAKYAPLPAASLGQLLSHLLRGGAPQWAAERAAALARARLRLACARIDGVDWYWPAAENPAAARWRPDEGVRLLTPFDPVVWDRRRFELFWGWAYRFEAYTPAPRRQLGYYALPLLWHEQVVGWGNLSVVDGALLAQFGYVAGKAPRAAAFRTGLDEELDRMRAFLGRT</sequence>
<proteinExistence type="predicted"/>
<keyword evidence="2" id="KW-1185">Reference proteome</keyword>
<evidence type="ECO:0008006" key="3">
    <source>
        <dbReference type="Google" id="ProtNLM"/>
    </source>
</evidence>
<evidence type="ECO:0000313" key="1">
    <source>
        <dbReference type="EMBL" id="RCW71311.1"/>
    </source>
</evidence>
<dbReference type="EMBL" id="QPJK01000004">
    <property type="protein sequence ID" value="RCW71311.1"/>
    <property type="molecule type" value="Genomic_DNA"/>
</dbReference>
<organism evidence="1 2">
    <name type="scientific">Pseudorhodoferax soli</name>
    <dbReference type="NCBI Taxonomy" id="545864"/>
    <lineage>
        <taxon>Bacteria</taxon>
        <taxon>Pseudomonadati</taxon>
        <taxon>Pseudomonadota</taxon>
        <taxon>Betaproteobacteria</taxon>
        <taxon>Burkholderiales</taxon>
        <taxon>Comamonadaceae</taxon>
    </lineage>
</organism>
<gene>
    <name evidence="1" type="ORF">DES41_104130</name>
</gene>
<dbReference type="PANTHER" id="PTHR30528">
    <property type="entry name" value="CYTOPLASMIC PROTEIN"/>
    <property type="match status" value="1"/>
</dbReference>
<dbReference type="OrthoDB" id="9787207at2"/>
<name>A0A368XTK0_9BURK</name>
<dbReference type="PANTHER" id="PTHR30528:SF0">
    <property type="entry name" value="CYTOPLASMIC PROTEIN"/>
    <property type="match status" value="1"/>
</dbReference>
<protein>
    <recommendedName>
        <fullName evidence="3">Cytoplasmic protein</fullName>
    </recommendedName>
</protein>
<dbReference type="Proteomes" id="UP000252884">
    <property type="component" value="Unassembled WGS sequence"/>
</dbReference>
<evidence type="ECO:0000313" key="2">
    <source>
        <dbReference type="Proteomes" id="UP000252884"/>
    </source>
</evidence>
<reference evidence="1 2" key="1">
    <citation type="submission" date="2018-07" db="EMBL/GenBank/DDBJ databases">
        <title>Genomic Encyclopedia of Type Strains, Phase IV (KMG-IV): sequencing the most valuable type-strain genomes for metagenomic binning, comparative biology and taxonomic classification.</title>
        <authorList>
            <person name="Goeker M."/>
        </authorList>
    </citation>
    <scope>NUCLEOTIDE SEQUENCE [LARGE SCALE GENOMIC DNA]</scope>
    <source>
        <strain evidence="1 2">DSM 21634</strain>
    </source>
</reference>